<name>A0A839SV82_9PROT</name>
<dbReference type="EMBL" id="JACHXA010000010">
    <property type="protein sequence ID" value="MBB3066711.1"/>
    <property type="molecule type" value="Genomic_DNA"/>
</dbReference>
<keyword evidence="1" id="KW-1133">Transmembrane helix</keyword>
<evidence type="ECO:0000313" key="3">
    <source>
        <dbReference type="Proteomes" id="UP000581135"/>
    </source>
</evidence>
<gene>
    <name evidence="2" type="ORF">FHR98_003021</name>
</gene>
<sequence length="113" mass="13033">MIWRKPVDRAYLFGGGFIFCYLLGCAFTLFLFYATNGELVADMCTIVYYGEPYDLSIPGDNPISGFYCQLDLVLFAVFSLVHAAIFYFFFLPAALLLYRLWMDSRLSRNAEDR</sequence>
<keyword evidence="1" id="KW-0812">Transmembrane</keyword>
<proteinExistence type="predicted"/>
<dbReference type="AlphaFoldDB" id="A0A839SV82"/>
<comment type="caution">
    <text evidence="2">The sequence shown here is derived from an EMBL/GenBank/DDBJ whole genome shotgun (WGS) entry which is preliminary data.</text>
</comment>
<dbReference type="Proteomes" id="UP000581135">
    <property type="component" value="Unassembled WGS sequence"/>
</dbReference>
<keyword evidence="1" id="KW-0472">Membrane</keyword>
<organism evidence="2 3">
    <name type="scientific">Limibacillus halophilus</name>
    <dbReference type="NCBI Taxonomy" id="1579333"/>
    <lineage>
        <taxon>Bacteria</taxon>
        <taxon>Pseudomonadati</taxon>
        <taxon>Pseudomonadota</taxon>
        <taxon>Alphaproteobacteria</taxon>
        <taxon>Rhodospirillales</taxon>
        <taxon>Rhodovibrionaceae</taxon>
        <taxon>Limibacillus</taxon>
    </lineage>
</organism>
<protein>
    <submittedName>
        <fullName evidence="2">Uncharacterized protein</fullName>
    </submittedName>
</protein>
<feature type="transmembrane region" description="Helical" evidence="1">
    <location>
        <begin position="12"/>
        <end position="33"/>
    </location>
</feature>
<keyword evidence="3" id="KW-1185">Reference proteome</keyword>
<evidence type="ECO:0000256" key="1">
    <source>
        <dbReference type="SAM" id="Phobius"/>
    </source>
</evidence>
<accession>A0A839SV82</accession>
<dbReference type="RefSeq" id="WP_183417540.1">
    <property type="nucleotide sequence ID" value="NZ_JACHXA010000010.1"/>
</dbReference>
<evidence type="ECO:0000313" key="2">
    <source>
        <dbReference type="EMBL" id="MBB3066711.1"/>
    </source>
</evidence>
<reference evidence="2 3" key="1">
    <citation type="submission" date="2020-08" db="EMBL/GenBank/DDBJ databases">
        <title>Genomic Encyclopedia of Type Strains, Phase III (KMG-III): the genomes of soil and plant-associated and newly described type strains.</title>
        <authorList>
            <person name="Whitman W."/>
        </authorList>
    </citation>
    <scope>NUCLEOTIDE SEQUENCE [LARGE SCALE GENOMIC DNA]</scope>
    <source>
        <strain evidence="2 3">CECT 8803</strain>
    </source>
</reference>
<feature type="transmembrane region" description="Helical" evidence="1">
    <location>
        <begin position="72"/>
        <end position="98"/>
    </location>
</feature>